<dbReference type="Proteomes" id="UP000504603">
    <property type="component" value="Unplaced"/>
</dbReference>
<proteinExistence type="predicted"/>
<reference evidence="2" key="1">
    <citation type="submission" date="2025-08" db="UniProtKB">
        <authorList>
            <consortium name="RefSeq"/>
        </authorList>
    </citation>
    <scope>IDENTIFICATION</scope>
    <source>
        <strain evidence="2">OHB3-1</strain>
    </source>
</reference>
<dbReference type="RefSeq" id="XP_022156117.1">
    <property type="nucleotide sequence ID" value="XM_022300425.1"/>
</dbReference>
<dbReference type="KEGG" id="mcha:111023081"/>
<protein>
    <submittedName>
        <fullName evidence="2">Uncharacterized protein LOC111023081</fullName>
    </submittedName>
</protein>
<dbReference type="OrthoDB" id="1930729at2759"/>
<organism evidence="1 2">
    <name type="scientific">Momordica charantia</name>
    <name type="common">Bitter gourd</name>
    <name type="synonym">Balsam pear</name>
    <dbReference type="NCBI Taxonomy" id="3673"/>
    <lineage>
        <taxon>Eukaryota</taxon>
        <taxon>Viridiplantae</taxon>
        <taxon>Streptophyta</taxon>
        <taxon>Embryophyta</taxon>
        <taxon>Tracheophyta</taxon>
        <taxon>Spermatophyta</taxon>
        <taxon>Magnoliopsida</taxon>
        <taxon>eudicotyledons</taxon>
        <taxon>Gunneridae</taxon>
        <taxon>Pentapetalae</taxon>
        <taxon>rosids</taxon>
        <taxon>fabids</taxon>
        <taxon>Cucurbitales</taxon>
        <taxon>Cucurbitaceae</taxon>
        <taxon>Momordiceae</taxon>
        <taxon>Momordica</taxon>
    </lineage>
</organism>
<dbReference type="PANTHER" id="PTHR48449:SF1">
    <property type="entry name" value="DUF1985 DOMAIN-CONTAINING PROTEIN"/>
    <property type="match status" value="1"/>
</dbReference>
<sequence>MDIVFNGPLIHHLLLKEVEEPREDVISFDLLRKRVSCGKREFDLITELRHKMHRVDNDIPSRRLRARYFKDSVRVKCNELEKIFMEQGFDNDKDVVKVAIVYFIELAMTGKERKQTIWSVKNALKDKLPMYQQKTIDDPTHVETYSLYGFPYAIQVWAYKTTSTLSASSNEVE</sequence>
<dbReference type="PANTHER" id="PTHR48449">
    <property type="entry name" value="DUF1985 DOMAIN-CONTAINING PROTEIN"/>
    <property type="match status" value="1"/>
</dbReference>
<name>A0A6J1DR61_MOMCH</name>
<evidence type="ECO:0000313" key="1">
    <source>
        <dbReference type="Proteomes" id="UP000504603"/>
    </source>
</evidence>
<dbReference type="AlphaFoldDB" id="A0A6J1DR61"/>
<gene>
    <name evidence="2" type="primary">LOC111023081</name>
</gene>
<accession>A0A6J1DR61</accession>
<dbReference type="GeneID" id="111023081"/>
<keyword evidence="1" id="KW-1185">Reference proteome</keyword>
<evidence type="ECO:0000313" key="2">
    <source>
        <dbReference type="RefSeq" id="XP_022156117.1"/>
    </source>
</evidence>